<dbReference type="Proteomes" id="UP000266841">
    <property type="component" value="Unassembled WGS sequence"/>
</dbReference>
<dbReference type="AlphaFoldDB" id="K0T3W7"/>
<evidence type="ECO:0000313" key="2">
    <source>
        <dbReference type="EMBL" id="EJK65072.1"/>
    </source>
</evidence>
<comment type="caution">
    <text evidence="2">The sequence shown here is derived from an EMBL/GenBank/DDBJ whole genome shotgun (WGS) entry which is preliminary data.</text>
</comment>
<keyword evidence="3" id="KW-1185">Reference proteome</keyword>
<feature type="compositionally biased region" description="Basic and acidic residues" evidence="1">
    <location>
        <begin position="177"/>
        <end position="190"/>
    </location>
</feature>
<evidence type="ECO:0000256" key="1">
    <source>
        <dbReference type="SAM" id="MobiDB-lite"/>
    </source>
</evidence>
<proteinExistence type="predicted"/>
<feature type="region of interest" description="Disordered" evidence="1">
    <location>
        <begin position="1"/>
        <end position="190"/>
    </location>
</feature>
<protein>
    <submittedName>
        <fullName evidence="2">Uncharacterized protein</fullName>
    </submittedName>
</protein>
<organism evidence="2 3">
    <name type="scientific">Thalassiosira oceanica</name>
    <name type="common">Marine diatom</name>
    <dbReference type="NCBI Taxonomy" id="159749"/>
    <lineage>
        <taxon>Eukaryota</taxon>
        <taxon>Sar</taxon>
        <taxon>Stramenopiles</taxon>
        <taxon>Ochrophyta</taxon>
        <taxon>Bacillariophyta</taxon>
        <taxon>Coscinodiscophyceae</taxon>
        <taxon>Thalassiosirophycidae</taxon>
        <taxon>Thalassiosirales</taxon>
        <taxon>Thalassiosiraceae</taxon>
        <taxon>Thalassiosira</taxon>
    </lineage>
</organism>
<name>K0T3W7_THAOC</name>
<feature type="compositionally biased region" description="Basic and acidic residues" evidence="1">
    <location>
        <begin position="46"/>
        <end position="91"/>
    </location>
</feature>
<gene>
    <name evidence="2" type="ORF">THAOC_14126</name>
</gene>
<dbReference type="EMBL" id="AGNL01016471">
    <property type="protein sequence ID" value="EJK65072.1"/>
    <property type="molecule type" value="Genomic_DNA"/>
</dbReference>
<feature type="non-terminal residue" evidence="2">
    <location>
        <position position="190"/>
    </location>
</feature>
<accession>K0T3W7</accession>
<evidence type="ECO:0000313" key="3">
    <source>
        <dbReference type="Proteomes" id="UP000266841"/>
    </source>
</evidence>
<reference evidence="2 3" key="1">
    <citation type="journal article" date="2012" name="Genome Biol.">
        <title>Genome and low-iron response of an oceanic diatom adapted to chronic iron limitation.</title>
        <authorList>
            <person name="Lommer M."/>
            <person name="Specht M."/>
            <person name="Roy A.S."/>
            <person name="Kraemer L."/>
            <person name="Andreson R."/>
            <person name="Gutowska M.A."/>
            <person name="Wolf J."/>
            <person name="Bergner S.V."/>
            <person name="Schilhabel M.B."/>
            <person name="Klostermeier U.C."/>
            <person name="Beiko R.G."/>
            <person name="Rosenstiel P."/>
            <person name="Hippler M."/>
            <person name="Laroche J."/>
        </authorList>
    </citation>
    <scope>NUCLEOTIDE SEQUENCE [LARGE SCALE GENOMIC DNA]</scope>
    <source>
        <strain evidence="2 3">CCMP1005</strain>
    </source>
</reference>
<feature type="compositionally biased region" description="Basic and acidic residues" evidence="1">
    <location>
        <begin position="118"/>
        <end position="128"/>
    </location>
</feature>
<sequence length="190" mass="20491">MTNGSTTPPLASGVGSDERVDDPPAPDRPNDPETGTPYRRNSVGDAHNRDDSRPPDHLVPRPLDDVPVRPHQDLGRLDRDVPRVLPDDPKESPPGVDDVEDPLPRRPGCGEGGAGGQDEDRRRVDVDRGGVAPDPDPREGPPGVRVGRGGRGRPAAGYDEEDERRPARRRVAPPHELASDLGRDPGEARQ</sequence>